<sequence length="264" mass="29208">MNKFITLSSFLVCSPSFAQNNNNETPRSNYYMTEMTCGTADFCVAEMYEGNALIAKIESYDTVIHPTSQTALQENLIYFVDGTVASTYILCLTNGRCFLSTNKAEADYAFKNDQFIYFNTRQKRNWGQIITKGIELTSKVVDKAGRSIVNGGTATKDFVQKSWDKSPEGFKSGVIDGARTTEYGRMGIPQITDIKAVQEFQVAASKAIYNIIEQTVKNNATLGGRLDTRTYHEGRDTIGNMSNRIGNGGKIVSGKGKSHGNWAR</sequence>
<accession>A0A6N6VZS0</accession>
<feature type="chain" id="PRO_5026678753" evidence="2">
    <location>
        <begin position="19"/>
        <end position="264"/>
    </location>
</feature>
<keyword evidence="4" id="KW-1185">Reference proteome</keyword>
<comment type="caution">
    <text evidence="3">The sequence shown here is derived from an EMBL/GenBank/DDBJ whole genome shotgun (WGS) entry which is preliminary data.</text>
</comment>
<gene>
    <name evidence="3" type="ORF">GCL60_02655</name>
</gene>
<evidence type="ECO:0000256" key="2">
    <source>
        <dbReference type="SAM" id="SignalP"/>
    </source>
</evidence>
<organism evidence="3 4">
    <name type="scientific">Silvanigrella paludirubra</name>
    <dbReference type="NCBI Taxonomy" id="2499159"/>
    <lineage>
        <taxon>Bacteria</taxon>
        <taxon>Pseudomonadati</taxon>
        <taxon>Bdellovibrionota</taxon>
        <taxon>Oligoflexia</taxon>
        <taxon>Silvanigrellales</taxon>
        <taxon>Silvanigrellaceae</taxon>
        <taxon>Silvanigrella</taxon>
    </lineage>
</organism>
<reference evidence="3 4" key="1">
    <citation type="submission" date="2019-10" db="EMBL/GenBank/DDBJ databases">
        <title>New species of Slilvanegrellaceae.</title>
        <authorList>
            <person name="Pitt A."/>
            <person name="Hahn M.W."/>
        </authorList>
    </citation>
    <scope>NUCLEOTIDE SEQUENCE [LARGE SCALE GENOMIC DNA]</scope>
    <source>
        <strain evidence="3 4">SP-Ram-0.45-NSY-1</strain>
    </source>
</reference>
<dbReference type="Proteomes" id="UP000437748">
    <property type="component" value="Unassembled WGS sequence"/>
</dbReference>
<dbReference type="RefSeq" id="WP_153418366.1">
    <property type="nucleotide sequence ID" value="NZ_WFLM01000001.1"/>
</dbReference>
<evidence type="ECO:0000256" key="1">
    <source>
        <dbReference type="SAM" id="MobiDB-lite"/>
    </source>
</evidence>
<dbReference type="AlphaFoldDB" id="A0A6N6VZS0"/>
<evidence type="ECO:0000313" key="3">
    <source>
        <dbReference type="EMBL" id="KAB8040846.1"/>
    </source>
</evidence>
<feature type="region of interest" description="Disordered" evidence="1">
    <location>
        <begin position="233"/>
        <end position="264"/>
    </location>
</feature>
<protein>
    <submittedName>
        <fullName evidence="3">Uncharacterized protein</fullName>
    </submittedName>
</protein>
<evidence type="ECO:0000313" key="4">
    <source>
        <dbReference type="Proteomes" id="UP000437748"/>
    </source>
</evidence>
<keyword evidence="2" id="KW-0732">Signal</keyword>
<proteinExistence type="predicted"/>
<feature type="signal peptide" evidence="2">
    <location>
        <begin position="1"/>
        <end position="18"/>
    </location>
</feature>
<name>A0A6N6VZS0_9BACT</name>
<dbReference type="EMBL" id="WFLM01000001">
    <property type="protein sequence ID" value="KAB8040846.1"/>
    <property type="molecule type" value="Genomic_DNA"/>
</dbReference>